<feature type="region of interest" description="Disordered" evidence="11">
    <location>
        <begin position="137"/>
        <end position="163"/>
    </location>
</feature>
<keyword evidence="14" id="KW-1185">Reference proteome</keyword>
<keyword evidence="3" id="KW-0597">Phosphoprotein</keyword>
<evidence type="ECO:0000313" key="14">
    <source>
        <dbReference type="Proteomes" id="UP000320333"/>
    </source>
</evidence>
<dbReference type="Gene3D" id="3.30.200.20">
    <property type="entry name" value="Phosphorylase Kinase, domain 1"/>
    <property type="match status" value="1"/>
</dbReference>
<dbReference type="GO" id="GO:0017148">
    <property type="term" value="P:negative regulation of translation"/>
    <property type="evidence" value="ECO:0007669"/>
    <property type="project" value="UniProtKB-KW"/>
</dbReference>
<dbReference type="PROSITE" id="PS00107">
    <property type="entry name" value="PROTEIN_KINASE_ATP"/>
    <property type="match status" value="1"/>
</dbReference>
<feature type="region of interest" description="Disordered" evidence="11">
    <location>
        <begin position="426"/>
        <end position="452"/>
    </location>
</feature>
<dbReference type="GO" id="GO:0004694">
    <property type="term" value="F:eukaryotic translation initiation factor 2alpha kinase activity"/>
    <property type="evidence" value="ECO:0007669"/>
    <property type="project" value="TreeGrafter"/>
</dbReference>
<evidence type="ECO:0000256" key="6">
    <source>
        <dbReference type="ARBA" id="ARBA00022777"/>
    </source>
</evidence>
<keyword evidence="2" id="KW-0723">Serine/threonine-protein kinase</keyword>
<evidence type="ECO:0000256" key="11">
    <source>
        <dbReference type="SAM" id="MobiDB-lite"/>
    </source>
</evidence>
<keyword evidence="6" id="KW-0418">Kinase</keyword>
<feature type="compositionally biased region" description="Low complexity" evidence="11">
    <location>
        <begin position="46"/>
        <end position="61"/>
    </location>
</feature>
<dbReference type="Pfam" id="PF00069">
    <property type="entry name" value="Pkinase"/>
    <property type="match status" value="2"/>
</dbReference>
<dbReference type="Pfam" id="PF22949">
    <property type="entry name" value="HRI2_3H"/>
    <property type="match status" value="1"/>
</dbReference>
<dbReference type="GO" id="GO:0004713">
    <property type="term" value="F:protein tyrosine kinase activity"/>
    <property type="evidence" value="ECO:0007669"/>
    <property type="project" value="InterPro"/>
</dbReference>
<dbReference type="STRING" id="246404.A0A507F420"/>
<dbReference type="InterPro" id="IPR020635">
    <property type="entry name" value="Tyr_kinase_cat_dom"/>
</dbReference>
<proteinExistence type="predicted"/>
<evidence type="ECO:0000256" key="1">
    <source>
        <dbReference type="ARBA" id="ARBA00012513"/>
    </source>
</evidence>
<evidence type="ECO:0000259" key="12">
    <source>
        <dbReference type="PROSITE" id="PS50011"/>
    </source>
</evidence>
<dbReference type="InterPro" id="IPR017441">
    <property type="entry name" value="Protein_kinase_ATP_BS"/>
</dbReference>
<feature type="compositionally biased region" description="Low complexity" evidence="11">
    <location>
        <begin position="72"/>
        <end position="83"/>
    </location>
</feature>
<dbReference type="InterPro" id="IPR000719">
    <property type="entry name" value="Prot_kinase_dom"/>
</dbReference>
<feature type="compositionally biased region" description="Acidic residues" evidence="11">
    <location>
        <begin position="62"/>
        <end position="71"/>
    </location>
</feature>
<reference evidence="13 14" key="1">
    <citation type="journal article" date="2019" name="Sci. Rep.">
        <title>Comparative genomics of chytrid fungi reveal insights into the obligate biotrophic and pathogenic lifestyle of Synchytrium endobioticum.</title>
        <authorList>
            <person name="van de Vossenberg B.T.L.H."/>
            <person name="Warris S."/>
            <person name="Nguyen H.D.T."/>
            <person name="van Gent-Pelzer M.P.E."/>
            <person name="Joly D.L."/>
            <person name="van de Geest H.C."/>
            <person name="Bonants P.J.M."/>
            <person name="Smith D.S."/>
            <person name="Levesque C.A."/>
            <person name="van der Lee T.A.J."/>
        </authorList>
    </citation>
    <scope>NUCLEOTIDE SEQUENCE [LARGE SCALE GENOMIC DNA]</scope>
    <source>
        <strain evidence="13 14">CBS 675.73</strain>
    </source>
</reference>
<evidence type="ECO:0000256" key="5">
    <source>
        <dbReference type="ARBA" id="ARBA00022741"/>
    </source>
</evidence>
<comment type="caution">
    <text evidence="13">The sequence shown here is derived from an EMBL/GenBank/DDBJ whole genome shotgun (WGS) entry which is preliminary data.</text>
</comment>
<evidence type="ECO:0000256" key="3">
    <source>
        <dbReference type="ARBA" id="ARBA00022553"/>
    </source>
</evidence>
<feature type="compositionally biased region" description="Polar residues" evidence="11">
    <location>
        <begin position="426"/>
        <end position="446"/>
    </location>
</feature>
<feature type="binding site" evidence="9">
    <location>
        <position position="361"/>
    </location>
    <ligand>
        <name>ATP</name>
        <dbReference type="ChEBI" id="CHEBI:30616"/>
    </ligand>
</feature>
<dbReference type="Pfam" id="PF07714">
    <property type="entry name" value="PK_Tyr_Ser-Thr"/>
    <property type="match status" value="1"/>
</dbReference>
<dbReference type="PANTHER" id="PTHR11042:SF187">
    <property type="entry name" value="EUKARYOTIC TRANSLATION INITIATION FACTOR 2-ALPHA KINASE 2"/>
    <property type="match status" value="1"/>
</dbReference>
<feature type="coiled-coil region" evidence="10">
    <location>
        <begin position="963"/>
        <end position="997"/>
    </location>
</feature>
<dbReference type="EMBL" id="QEAP01000265">
    <property type="protein sequence ID" value="TPX71011.1"/>
    <property type="molecule type" value="Genomic_DNA"/>
</dbReference>
<dbReference type="InterPro" id="IPR054521">
    <property type="entry name" value="HRI2_3H"/>
</dbReference>
<evidence type="ECO:0000256" key="2">
    <source>
        <dbReference type="ARBA" id="ARBA00022527"/>
    </source>
</evidence>
<feature type="compositionally biased region" description="Basic residues" evidence="11">
    <location>
        <begin position="146"/>
        <end position="159"/>
    </location>
</feature>
<keyword evidence="7 9" id="KW-0067">ATP-binding</keyword>
<dbReference type="PROSITE" id="PS50011">
    <property type="entry name" value="PROTEIN_KINASE_DOM"/>
    <property type="match status" value="1"/>
</dbReference>
<dbReference type="EC" id="2.7.11.1" evidence="1"/>
<feature type="region of interest" description="Disordered" evidence="11">
    <location>
        <begin position="466"/>
        <end position="493"/>
    </location>
</feature>
<keyword evidence="10" id="KW-0175">Coiled coil</keyword>
<dbReference type="PANTHER" id="PTHR11042">
    <property type="entry name" value="EUKARYOTIC TRANSLATION INITIATION FACTOR 2-ALPHA KINASE EIF2-ALPHA KINASE -RELATED"/>
    <property type="match status" value="1"/>
</dbReference>
<keyword evidence="4" id="KW-0808">Transferase</keyword>
<sequence>MSEFPKDPSWYASAIRGEALPYSNLKNLIESEKALLDELALGVASTSTSVSSSSSSSSTSSDSEDGSDADSDTAPSSVSGSSERVSESIPNQNSYMKSPDSAAKNSPPIIDLSSLNLIRQTDSSSLSPLLRRSLAMETDNRSGEQRKHRHHHHHKNHSHSKSDLVIRERKLKQGRLLLVSLLENFCMLYDQSPEKNKRLFFLLCKQLSAMGIIESDDVLDEISAVRGAYKRAFKELVMQAMQAIHEETSVKSLPGPEGEGSQSDDLGNDSLALILKRQSIFQSGTSMSDKFESFAVGTVMGVITPSLNGGGPSQQHFADILDLHTSRYCEDFEENRVLGKGAFGQVWCVRNRLDDVQYAVKRISLKQSTTGMEKILREVKVQARLSHPNVVRYFSCWLEHAKPATKTAVYDDDAFGADSIDSTGYSVTNSQTEQSSEACDKSNQIPVPSKGCLPAAAATPLRRYYNNISDSRDGNDSDSGSSEEEEEIDWDDDIELEISLPKREHLDVNSSLKSNHPSAAEEASLYSASPSKQKSGSTSKDNLTLKELTLFIQMELCGSSLQFYLNHRNKAIFNPLYPNISETDFLVSINVPFCVSITRDICEGLDYIHSQGCIHRDIAPKNIFWVPSNHHTSASSIYASSSDSIHSLRKMKDVASPSLSSSLSSRFDSRHSYFEALHAPFINGGLWKIGDFGLVTITSDSLDQKDSESILSRMSSSFSGMTAGSPIPSPPTPSATVHSDVMLPDSHQSGMKYHTTGVGTESYASPEQLSKTTSMYSSKSDMYSAGIVFFELLHPIGTGMERARTFSNLRLGVLPEEFVKRFPKEATLVLWLMNKNPEDRPSARETLDLDLFASGGSSAGQSSQSKSFSGFNADEFSSSESSLSRVEASESKKPIHVAIPAVAGAGAGLHKRSLVENITSTVKSWIHHSSHREKAVASLKSMGIGNTEVECIVAHPERALEMIVDARTRAEKAEKEATDAKGEIARLKARIQVLEGQKVK</sequence>
<accession>A0A507F420</accession>
<evidence type="ECO:0000256" key="9">
    <source>
        <dbReference type="PROSITE-ProRule" id="PRU10141"/>
    </source>
</evidence>
<dbReference type="InterPro" id="IPR011009">
    <property type="entry name" value="Kinase-like_dom_sf"/>
</dbReference>
<dbReference type="SUPFAM" id="SSF56112">
    <property type="entry name" value="Protein kinase-like (PK-like)"/>
    <property type="match status" value="1"/>
</dbReference>
<feature type="compositionally biased region" description="Acidic residues" evidence="11">
    <location>
        <begin position="481"/>
        <end position="493"/>
    </location>
</feature>
<keyword evidence="5 9" id="KW-0547">Nucleotide-binding</keyword>
<evidence type="ECO:0000256" key="10">
    <source>
        <dbReference type="SAM" id="Coils"/>
    </source>
</evidence>
<dbReference type="Proteomes" id="UP000320333">
    <property type="component" value="Unassembled WGS sequence"/>
</dbReference>
<evidence type="ECO:0000313" key="13">
    <source>
        <dbReference type="EMBL" id="TPX71011.1"/>
    </source>
</evidence>
<evidence type="ECO:0000256" key="7">
    <source>
        <dbReference type="ARBA" id="ARBA00022840"/>
    </source>
</evidence>
<dbReference type="GO" id="GO:0005524">
    <property type="term" value="F:ATP binding"/>
    <property type="evidence" value="ECO:0007669"/>
    <property type="project" value="UniProtKB-UniRule"/>
</dbReference>
<dbReference type="InterPro" id="IPR001245">
    <property type="entry name" value="Ser-Thr/Tyr_kinase_cat_dom"/>
</dbReference>
<dbReference type="GO" id="GO:0005634">
    <property type="term" value="C:nucleus"/>
    <property type="evidence" value="ECO:0007669"/>
    <property type="project" value="TreeGrafter"/>
</dbReference>
<feature type="region of interest" description="Disordered" evidence="11">
    <location>
        <begin position="46"/>
        <end position="106"/>
    </location>
</feature>
<dbReference type="SMART" id="SM00219">
    <property type="entry name" value="TyrKc"/>
    <property type="match status" value="1"/>
</dbReference>
<feature type="domain" description="Protein kinase" evidence="12">
    <location>
        <begin position="332"/>
        <end position="852"/>
    </location>
</feature>
<name>A0A507F420_9FUNG</name>
<dbReference type="AlphaFoldDB" id="A0A507F420"/>
<feature type="region of interest" description="Disordered" evidence="11">
    <location>
        <begin position="519"/>
        <end position="540"/>
    </location>
</feature>
<keyword evidence="8" id="KW-0652">Protein synthesis inhibitor</keyword>
<organism evidence="13 14">
    <name type="scientific">Chytriomyces confervae</name>
    <dbReference type="NCBI Taxonomy" id="246404"/>
    <lineage>
        <taxon>Eukaryota</taxon>
        <taxon>Fungi</taxon>
        <taxon>Fungi incertae sedis</taxon>
        <taxon>Chytridiomycota</taxon>
        <taxon>Chytridiomycota incertae sedis</taxon>
        <taxon>Chytridiomycetes</taxon>
        <taxon>Chytridiales</taxon>
        <taxon>Chytriomycetaceae</taxon>
        <taxon>Chytriomyces</taxon>
    </lineage>
</organism>
<dbReference type="GO" id="GO:0005737">
    <property type="term" value="C:cytoplasm"/>
    <property type="evidence" value="ECO:0007669"/>
    <property type="project" value="TreeGrafter"/>
</dbReference>
<dbReference type="Gene3D" id="1.10.510.10">
    <property type="entry name" value="Transferase(Phosphotransferase) domain 1"/>
    <property type="match status" value="1"/>
</dbReference>
<evidence type="ECO:0000256" key="4">
    <source>
        <dbReference type="ARBA" id="ARBA00022679"/>
    </source>
</evidence>
<protein>
    <recommendedName>
        <fullName evidence="1">non-specific serine/threonine protein kinase</fullName>
        <ecNumber evidence="1">2.7.11.1</ecNumber>
    </recommendedName>
</protein>
<feature type="compositionally biased region" description="Low complexity" evidence="11">
    <location>
        <begin position="519"/>
        <end position="531"/>
    </location>
</feature>
<evidence type="ECO:0000256" key="8">
    <source>
        <dbReference type="ARBA" id="ARBA00023193"/>
    </source>
</evidence>
<dbReference type="OrthoDB" id="1405469at2759"/>
<dbReference type="InterPro" id="IPR050339">
    <property type="entry name" value="CC_SR_Kinase"/>
</dbReference>
<gene>
    <name evidence="13" type="ORF">CcCBS67573_g06333</name>
</gene>